<sequence>MQVVLEALHQGDYDTAFETLIRTLALAQGQEAAEAALLLAEAYSLYGEGGIEGANRALEEGLSSVPSLEAHPRYRSILGEMRALEGASEDEVRQILPRTTDPRALYHQAQALMYLGLPEEALEILNRPLELPAFLAWRAHTLRGKALERLGQPAEAAAAYKEASRLAVGMEHYWNLIDAAAMFVEAGMGLEALQALQEAELEAPELEDPEEAATRYYLIARSHLLLGNPNLALEAIQRALKIEREGAEPAHGTPLVQGQALMQLGQPHEAIEAFREAVRRAEEQDKSYALHELAVAYLEAGELAEAEATLREVLRDPEYGHLGDAYGDLAEVLYRLGRYDEADLAAREAIQQGSPSAGYLILGNLAYDLLHLEEALEHYTRACETAAEGSRDWVTAQQMVVDTLAQLGFRRPSEIIRRSEAVLPYLHPADEWHHTLSSYLERARNLMDGSRTLN</sequence>
<dbReference type="EMBL" id="QWKX01000078">
    <property type="protein sequence ID" value="RIH75140.1"/>
    <property type="molecule type" value="Genomic_DNA"/>
</dbReference>
<evidence type="ECO:0000313" key="1">
    <source>
        <dbReference type="EMBL" id="RIH75140.1"/>
    </source>
</evidence>
<dbReference type="SMART" id="SM00028">
    <property type="entry name" value="TPR"/>
    <property type="match status" value="7"/>
</dbReference>
<dbReference type="RefSeq" id="WP_027887428.1">
    <property type="nucleotide sequence ID" value="NZ_JBHSXZ010000029.1"/>
</dbReference>
<dbReference type="Pfam" id="PF13432">
    <property type="entry name" value="TPR_16"/>
    <property type="match status" value="3"/>
</dbReference>
<protein>
    <submittedName>
        <fullName evidence="1">Tol-pal system protein YbgF</fullName>
    </submittedName>
</protein>
<dbReference type="Pfam" id="PF13181">
    <property type="entry name" value="TPR_8"/>
    <property type="match status" value="1"/>
</dbReference>
<dbReference type="SUPFAM" id="SSF48452">
    <property type="entry name" value="TPR-like"/>
    <property type="match status" value="2"/>
</dbReference>
<comment type="caution">
    <text evidence="1">The sequence shown here is derived from an EMBL/GenBank/DDBJ whole genome shotgun (WGS) entry which is preliminary data.</text>
</comment>
<dbReference type="PANTHER" id="PTHR12558">
    <property type="entry name" value="CELL DIVISION CYCLE 16,23,27"/>
    <property type="match status" value="1"/>
</dbReference>
<dbReference type="OrthoDB" id="29956at2"/>
<name>A0A399DYM1_9DEIN</name>
<organism evidence="1 2">
    <name type="scientific">Meiothermus taiwanensis</name>
    <dbReference type="NCBI Taxonomy" id="172827"/>
    <lineage>
        <taxon>Bacteria</taxon>
        <taxon>Thermotogati</taxon>
        <taxon>Deinococcota</taxon>
        <taxon>Deinococci</taxon>
        <taxon>Thermales</taxon>
        <taxon>Thermaceae</taxon>
        <taxon>Meiothermus</taxon>
    </lineage>
</organism>
<proteinExistence type="predicted"/>
<dbReference type="PANTHER" id="PTHR12558:SF13">
    <property type="entry name" value="CELL DIVISION CYCLE PROTEIN 27 HOMOLOG"/>
    <property type="match status" value="1"/>
</dbReference>
<dbReference type="Gene3D" id="1.25.40.10">
    <property type="entry name" value="Tetratricopeptide repeat domain"/>
    <property type="match status" value="4"/>
</dbReference>
<dbReference type="AlphaFoldDB" id="A0A399DYM1"/>
<dbReference type="InterPro" id="IPR011990">
    <property type="entry name" value="TPR-like_helical_dom_sf"/>
</dbReference>
<dbReference type="InterPro" id="IPR019734">
    <property type="entry name" value="TPR_rpt"/>
</dbReference>
<gene>
    <name evidence="1" type="ORF">Mcate_02381</name>
</gene>
<accession>A0A399DYM1</accession>
<evidence type="ECO:0000313" key="2">
    <source>
        <dbReference type="Proteomes" id="UP000266089"/>
    </source>
</evidence>
<dbReference type="Proteomes" id="UP000266089">
    <property type="component" value="Unassembled WGS sequence"/>
</dbReference>
<reference evidence="1 2" key="1">
    <citation type="submission" date="2018-08" db="EMBL/GenBank/DDBJ databases">
        <title>Meiothermus cateniformans JCM 15151 genome sequencing project.</title>
        <authorList>
            <person name="Da Costa M.S."/>
            <person name="Albuquerque L."/>
            <person name="Raposo P."/>
            <person name="Froufe H.J.C."/>
            <person name="Barroso C.S."/>
            <person name="Egas C."/>
        </authorList>
    </citation>
    <scope>NUCLEOTIDE SEQUENCE [LARGE SCALE GENOMIC DNA]</scope>
    <source>
        <strain evidence="1 2">JCM 15151</strain>
    </source>
</reference>